<dbReference type="Proteomes" id="UP000634780">
    <property type="component" value="Unassembled WGS sequence"/>
</dbReference>
<name>A0ABS0XGE7_9ACTN</name>
<evidence type="ECO:0000313" key="1">
    <source>
        <dbReference type="EMBL" id="MBJ3812302.1"/>
    </source>
</evidence>
<gene>
    <name evidence="1" type="ORF">JGB26_35345</name>
</gene>
<dbReference type="EMBL" id="JAEKOZ010000036">
    <property type="protein sequence ID" value="MBJ3812302.1"/>
    <property type="molecule type" value="Genomic_DNA"/>
</dbReference>
<keyword evidence="2" id="KW-1185">Reference proteome</keyword>
<organism evidence="1 2">
    <name type="scientific">Streptomyces flavofungini</name>
    <dbReference type="NCBI Taxonomy" id="68200"/>
    <lineage>
        <taxon>Bacteria</taxon>
        <taxon>Bacillati</taxon>
        <taxon>Actinomycetota</taxon>
        <taxon>Actinomycetes</taxon>
        <taxon>Kitasatosporales</taxon>
        <taxon>Streptomycetaceae</taxon>
        <taxon>Streptomyces</taxon>
    </lineage>
</organism>
<evidence type="ECO:0000313" key="2">
    <source>
        <dbReference type="Proteomes" id="UP000634780"/>
    </source>
</evidence>
<dbReference type="RefSeq" id="WP_190120370.1">
    <property type="nucleotide sequence ID" value="NZ_BMVR01000023.1"/>
</dbReference>
<sequence>MPNPTDSQPLDNSRPVMLYPGDDAIRAARHRVLDALAGLFSVLGAGCHRLGVATQLFDGCRAVASVAVSLTTVPDLHVDADPYDFLAVQTVLVAAFEGSSTDHAVLMVRTEDEGRPVVRGWRVVDGWLDAMQQEDALRSFAPEPPEQAAGAPDVPDLSLF</sequence>
<reference evidence="1 2" key="1">
    <citation type="submission" date="2020-12" db="EMBL/GenBank/DDBJ databases">
        <title>Streptomyces typhae sp. nov., a novel endophytic actinomycete isolated from the root of cattail pollen (Typha angustifolia L.).</title>
        <authorList>
            <person name="Peng C."/>
            <person name="Liu C."/>
        </authorList>
    </citation>
    <scope>NUCLEOTIDE SEQUENCE [LARGE SCALE GENOMIC DNA]</scope>
    <source>
        <strain evidence="1 2">JCM 4753</strain>
    </source>
</reference>
<proteinExistence type="predicted"/>
<evidence type="ECO:0008006" key="3">
    <source>
        <dbReference type="Google" id="ProtNLM"/>
    </source>
</evidence>
<protein>
    <recommendedName>
        <fullName evidence="3">Histidine kinase</fullName>
    </recommendedName>
</protein>
<accession>A0ABS0XGE7</accession>
<comment type="caution">
    <text evidence="1">The sequence shown here is derived from an EMBL/GenBank/DDBJ whole genome shotgun (WGS) entry which is preliminary data.</text>
</comment>